<name>B7PDD5_IXOSC</name>
<keyword evidence="10" id="KW-0812">Transmembrane</keyword>
<dbReference type="Gene3D" id="2.40.10.10">
    <property type="entry name" value="Trypsin-like serine proteases"/>
    <property type="match status" value="1"/>
</dbReference>
<evidence type="ECO:0000256" key="1">
    <source>
        <dbReference type="ARBA" id="ARBA00004613"/>
    </source>
</evidence>
<dbReference type="HOGENOM" id="CLU_006842_0_3_1"/>
<dbReference type="VEuPathDB" id="VectorBase:ISCW017114"/>
<evidence type="ECO:0000313" key="14">
    <source>
        <dbReference type="Proteomes" id="UP000001555"/>
    </source>
</evidence>
<accession>B7PDD5</accession>
<dbReference type="KEGG" id="isc:8028246"/>
<dbReference type="InterPro" id="IPR001314">
    <property type="entry name" value="Peptidase_S1A"/>
</dbReference>
<gene>
    <name evidence="13" type="primary">8028246</name>
    <name evidence="12" type="ORF">IscW_ISCW017114</name>
</gene>
<reference evidence="13" key="2">
    <citation type="submission" date="2020-05" db="UniProtKB">
        <authorList>
            <consortium name="EnsemblMetazoa"/>
        </authorList>
    </citation>
    <scope>IDENTIFICATION</scope>
    <source>
        <strain evidence="13">wikel</strain>
    </source>
</reference>
<evidence type="ECO:0000313" key="12">
    <source>
        <dbReference type="EMBL" id="EEC04607.1"/>
    </source>
</evidence>
<dbReference type="VEuPathDB" id="VectorBase:ISCI017114"/>
<comment type="subcellular location">
    <subcellularLocation>
        <location evidence="1">Secreted</location>
    </subcellularLocation>
</comment>
<protein>
    <submittedName>
        <fullName evidence="12">Coagulation factor, putative</fullName>
        <ecNumber evidence="12">3.4.21.4</ecNumber>
    </submittedName>
</protein>
<dbReference type="PANTHER" id="PTHR24256">
    <property type="entry name" value="TRYPTASE-RELATED"/>
    <property type="match status" value="1"/>
</dbReference>
<keyword evidence="3" id="KW-0645">Protease</keyword>
<dbReference type="EC" id="3.4.21.4" evidence="12"/>
<dbReference type="PRINTS" id="PR00722">
    <property type="entry name" value="CHYMOTRYPSIN"/>
</dbReference>
<evidence type="ECO:0000313" key="13">
    <source>
        <dbReference type="EnsemblMetazoa" id="ISCW017114-PA"/>
    </source>
</evidence>
<dbReference type="EMBL" id="ABJB010349174">
    <property type="status" value="NOT_ANNOTATED_CDS"/>
    <property type="molecule type" value="Genomic_DNA"/>
</dbReference>
<keyword evidence="10" id="KW-1133">Transmembrane helix</keyword>
<dbReference type="GO" id="GO:0045087">
    <property type="term" value="P:innate immune response"/>
    <property type="evidence" value="ECO:0000318"/>
    <property type="project" value="GO_Central"/>
</dbReference>
<evidence type="ECO:0000256" key="6">
    <source>
        <dbReference type="ARBA" id="ARBA00022825"/>
    </source>
</evidence>
<dbReference type="CDD" id="cd00190">
    <property type="entry name" value="Tryp_SPc"/>
    <property type="match status" value="1"/>
</dbReference>
<dbReference type="VEuPathDB" id="VectorBase:ISCP_009723"/>
<dbReference type="SMART" id="SM00020">
    <property type="entry name" value="Tryp_SPc"/>
    <property type="match status" value="1"/>
</dbReference>
<comment type="similarity">
    <text evidence="9">Belongs to the peptidase S1 family. CLIP subfamily.</text>
</comment>
<dbReference type="SUPFAM" id="SSF50494">
    <property type="entry name" value="Trypsin-like serine proteases"/>
    <property type="match status" value="1"/>
</dbReference>
<dbReference type="VEuPathDB" id="VectorBase:ISCP_016863"/>
<evidence type="ECO:0000256" key="7">
    <source>
        <dbReference type="ARBA" id="ARBA00023145"/>
    </source>
</evidence>
<dbReference type="EMBL" id="ABJB010812350">
    <property type="status" value="NOT_ANNOTATED_CDS"/>
    <property type="molecule type" value="Genomic_DNA"/>
</dbReference>
<feature type="domain" description="Peptidase S1" evidence="11">
    <location>
        <begin position="46"/>
        <end position="295"/>
    </location>
</feature>
<keyword evidence="6" id="KW-0720">Serine protease</keyword>
<dbReference type="GO" id="GO:0006508">
    <property type="term" value="P:proteolysis"/>
    <property type="evidence" value="ECO:0007669"/>
    <property type="project" value="UniProtKB-KW"/>
</dbReference>
<keyword evidence="2" id="KW-0964">Secreted</keyword>
<dbReference type="EMBL" id="ABJB010544204">
    <property type="status" value="NOT_ANNOTATED_CDS"/>
    <property type="molecule type" value="Genomic_DNA"/>
</dbReference>
<dbReference type="EnsemblMetazoa" id="ISCW017114-RA">
    <property type="protein sequence ID" value="ISCW017114-PA"/>
    <property type="gene ID" value="ISCW017114"/>
</dbReference>
<dbReference type="OrthoDB" id="10012881at2759"/>
<dbReference type="InterPro" id="IPR051487">
    <property type="entry name" value="Ser/Thr_Proteases_Immune/Dev"/>
</dbReference>
<sequence>METTSHRLMAATSRLGKRHTGVSSWSYVAVALVAFYFTAASGCGTVVDDAGETGTGPKGQVVRSPWPWMVAIFQGSKYVCGGTLLDRDMVLTAAQCLGGTEPDARNYTVRLGVLHPEESASDHSTTLPVKWIRVHKEYQVGRPYKDIAILRMDGKVTYGTHIGPACLPQPDIKLGGEAVFLGWGHTEFGGRNSDRLKEGHLRVISNEECADSLEKSPSYKSSVSQGITNDFVCAVNQTGDHPCQGDSGSPLLALGADLRWSVVGVVNFGIGCDGRFPEVFTRVTTFLSWIEENRN</sequence>
<evidence type="ECO:0000256" key="9">
    <source>
        <dbReference type="ARBA" id="ARBA00024195"/>
    </source>
</evidence>
<keyword evidence="7" id="KW-0865">Zymogen</keyword>
<reference evidence="12 14" key="1">
    <citation type="submission" date="2008-03" db="EMBL/GenBank/DDBJ databases">
        <title>Annotation of Ixodes scapularis.</title>
        <authorList>
            <consortium name="Ixodes scapularis Genome Project Consortium"/>
            <person name="Caler E."/>
            <person name="Hannick L.I."/>
            <person name="Bidwell S."/>
            <person name="Joardar V."/>
            <person name="Thiagarajan M."/>
            <person name="Amedeo P."/>
            <person name="Galinsky K.J."/>
            <person name="Schobel S."/>
            <person name="Inman J."/>
            <person name="Hostetler J."/>
            <person name="Miller J."/>
            <person name="Hammond M."/>
            <person name="Megy K."/>
            <person name="Lawson D."/>
            <person name="Kodira C."/>
            <person name="Sutton G."/>
            <person name="Meyer J."/>
            <person name="Hill C.A."/>
            <person name="Birren B."/>
            <person name="Nene V."/>
            <person name="Collins F."/>
            <person name="Alarcon-Chaidez F."/>
            <person name="Wikel S."/>
            <person name="Strausberg R."/>
        </authorList>
    </citation>
    <scope>NUCLEOTIDE SEQUENCE [LARGE SCALE GENOMIC DNA]</scope>
    <source>
        <strain evidence="14">Wikel</strain>
        <strain evidence="12">Wikel colony</strain>
    </source>
</reference>
<dbReference type="EMBL" id="DS689419">
    <property type="protein sequence ID" value="EEC04607.1"/>
    <property type="molecule type" value="Genomic_DNA"/>
</dbReference>
<dbReference type="InterPro" id="IPR043504">
    <property type="entry name" value="Peptidase_S1_PA_chymotrypsin"/>
</dbReference>
<keyword evidence="5 12" id="KW-0378">Hydrolase</keyword>
<dbReference type="PROSITE" id="PS50240">
    <property type="entry name" value="TRYPSIN_DOM"/>
    <property type="match status" value="1"/>
</dbReference>
<keyword evidence="8" id="KW-1015">Disulfide bond</keyword>
<dbReference type="FunFam" id="2.40.10.10:FF:000146">
    <property type="entry name" value="Serine protease 53"/>
    <property type="match status" value="1"/>
</dbReference>
<keyword evidence="4" id="KW-0732">Signal</keyword>
<keyword evidence="14" id="KW-1185">Reference proteome</keyword>
<dbReference type="Pfam" id="PF00089">
    <property type="entry name" value="Trypsin"/>
    <property type="match status" value="1"/>
</dbReference>
<dbReference type="InterPro" id="IPR009003">
    <property type="entry name" value="Peptidase_S1_PA"/>
</dbReference>
<dbReference type="GO" id="GO:0005615">
    <property type="term" value="C:extracellular space"/>
    <property type="evidence" value="ECO:0000318"/>
    <property type="project" value="GO_Central"/>
</dbReference>
<dbReference type="EMBL" id="ABJB010192536">
    <property type="status" value="NOT_ANNOTATED_CDS"/>
    <property type="molecule type" value="Genomic_DNA"/>
</dbReference>
<evidence type="ECO:0000256" key="10">
    <source>
        <dbReference type="SAM" id="Phobius"/>
    </source>
</evidence>
<evidence type="ECO:0000259" key="11">
    <source>
        <dbReference type="PROSITE" id="PS50240"/>
    </source>
</evidence>
<dbReference type="STRING" id="6945.B7PDD5"/>
<dbReference type="Proteomes" id="UP000001555">
    <property type="component" value="Unassembled WGS sequence"/>
</dbReference>
<dbReference type="InterPro" id="IPR001254">
    <property type="entry name" value="Trypsin_dom"/>
</dbReference>
<evidence type="ECO:0000256" key="3">
    <source>
        <dbReference type="ARBA" id="ARBA00022670"/>
    </source>
</evidence>
<evidence type="ECO:0000256" key="4">
    <source>
        <dbReference type="ARBA" id="ARBA00022729"/>
    </source>
</evidence>
<dbReference type="GO" id="GO:0004252">
    <property type="term" value="F:serine-type endopeptidase activity"/>
    <property type="evidence" value="ECO:0007669"/>
    <property type="project" value="UniProtKB-EC"/>
</dbReference>
<dbReference type="EMBL" id="ABJB011055418">
    <property type="status" value="NOT_ANNOTATED_CDS"/>
    <property type="molecule type" value="Genomic_DNA"/>
</dbReference>
<dbReference type="InParanoid" id="B7PDD5"/>
<dbReference type="EMBL" id="ABJB010468593">
    <property type="status" value="NOT_ANNOTATED_CDS"/>
    <property type="molecule type" value="Genomic_DNA"/>
</dbReference>
<dbReference type="EMBL" id="ABJB010371750">
    <property type="status" value="NOT_ANNOTATED_CDS"/>
    <property type="molecule type" value="Genomic_DNA"/>
</dbReference>
<organism>
    <name type="scientific">Ixodes scapularis</name>
    <name type="common">Black-legged tick</name>
    <name type="synonym">Deer tick</name>
    <dbReference type="NCBI Taxonomy" id="6945"/>
    <lineage>
        <taxon>Eukaryota</taxon>
        <taxon>Metazoa</taxon>
        <taxon>Ecdysozoa</taxon>
        <taxon>Arthropoda</taxon>
        <taxon>Chelicerata</taxon>
        <taxon>Arachnida</taxon>
        <taxon>Acari</taxon>
        <taxon>Parasitiformes</taxon>
        <taxon>Ixodida</taxon>
        <taxon>Ixodoidea</taxon>
        <taxon>Ixodidae</taxon>
        <taxon>Ixodinae</taxon>
        <taxon>Ixodes</taxon>
    </lineage>
</organism>
<dbReference type="AlphaFoldDB" id="B7PDD5"/>
<evidence type="ECO:0000256" key="2">
    <source>
        <dbReference type="ARBA" id="ARBA00022525"/>
    </source>
</evidence>
<feature type="transmembrane region" description="Helical" evidence="10">
    <location>
        <begin position="21"/>
        <end position="39"/>
    </location>
</feature>
<dbReference type="PaxDb" id="6945-B7PDD5"/>
<keyword evidence="10" id="KW-0472">Membrane</keyword>
<evidence type="ECO:0000256" key="5">
    <source>
        <dbReference type="ARBA" id="ARBA00022801"/>
    </source>
</evidence>
<evidence type="ECO:0000256" key="8">
    <source>
        <dbReference type="ARBA" id="ARBA00023157"/>
    </source>
</evidence>
<proteinExistence type="inferred from homology"/>